<dbReference type="PANTHER" id="PTHR10422:SF18">
    <property type="entry name" value="CYTOCHROME C OXIDASE SUBUNIT 1"/>
    <property type="match status" value="1"/>
</dbReference>
<keyword evidence="4" id="KW-0679">Respiratory chain</keyword>
<dbReference type="PRINTS" id="PR01165">
    <property type="entry name" value="CYCOXIDASEI"/>
</dbReference>
<feature type="transmembrane region" description="Helical" evidence="11">
    <location>
        <begin position="272"/>
        <end position="296"/>
    </location>
</feature>
<evidence type="ECO:0000259" key="12">
    <source>
        <dbReference type="PROSITE" id="PS50253"/>
    </source>
</evidence>
<dbReference type="CDD" id="cd01662">
    <property type="entry name" value="Ubiquinol_Oxidase_I"/>
    <property type="match status" value="1"/>
</dbReference>
<keyword evidence="15" id="KW-1185">Reference proteome</keyword>
<feature type="transmembrane region" description="Helical" evidence="11">
    <location>
        <begin position="840"/>
        <end position="864"/>
    </location>
</feature>
<evidence type="ECO:0000256" key="7">
    <source>
        <dbReference type="ARBA" id="ARBA00023004"/>
    </source>
</evidence>
<feature type="transmembrane region" description="Helical" evidence="11">
    <location>
        <begin position="141"/>
        <end position="158"/>
    </location>
</feature>
<name>A0ABW9ES09_9BURK</name>
<evidence type="ECO:0000256" key="10">
    <source>
        <dbReference type="ARBA" id="ARBA00047816"/>
    </source>
</evidence>
<dbReference type="NCBIfam" id="TIGR02891">
    <property type="entry name" value="CtaD_CoxA"/>
    <property type="match status" value="1"/>
</dbReference>
<feature type="transmembrane region" description="Helical" evidence="11">
    <location>
        <begin position="688"/>
        <end position="710"/>
    </location>
</feature>
<evidence type="ECO:0000256" key="1">
    <source>
        <dbReference type="ARBA" id="ARBA00004141"/>
    </source>
</evidence>
<feature type="transmembrane region" description="Helical" evidence="11">
    <location>
        <begin position="100"/>
        <end position="120"/>
    </location>
</feature>
<dbReference type="Pfam" id="PF00510">
    <property type="entry name" value="COX3"/>
    <property type="match status" value="1"/>
</dbReference>
<gene>
    <name evidence="14" type="primary">ctaD</name>
    <name evidence="14" type="ORF">PQQ73_36600</name>
</gene>
<feature type="domain" description="Heme-copper oxidase subunit III family profile" evidence="12">
    <location>
        <begin position="598"/>
        <end position="862"/>
    </location>
</feature>
<comment type="pathway">
    <text evidence="2">Energy metabolism; oxidative phosphorylation.</text>
</comment>
<dbReference type="Gene3D" id="1.20.210.10">
    <property type="entry name" value="Cytochrome c oxidase-like, subunit I domain"/>
    <property type="match status" value="1"/>
</dbReference>
<evidence type="ECO:0000256" key="3">
    <source>
        <dbReference type="ARBA" id="ARBA00012949"/>
    </source>
</evidence>
<dbReference type="InterPro" id="IPR013833">
    <property type="entry name" value="Cyt_c_oxidase_su3_a-hlx"/>
</dbReference>
<dbReference type="PROSITE" id="PS50253">
    <property type="entry name" value="COX3"/>
    <property type="match status" value="1"/>
</dbReference>
<dbReference type="InterPro" id="IPR000883">
    <property type="entry name" value="Cyt_C_Oxase_1"/>
</dbReference>
<keyword evidence="8" id="KW-0186">Copper</keyword>
<evidence type="ECO:0000256" key="2">
    <source>
        <dbReference type="ARBA" id="ARBA00004673"/>
    </source>
</evidence>
<accession>A0ABW9ES09</accession>
<organism evidence="14 15">
    <name type="scientific">Paraburkholderia strydomiana</name>
    <dbReference type="NCBI Taxonomy" id="1245417"/>
    <lineage>
        <taxon>Bacteria</taxon>
        <taxon>Pseudomonadati</taxon>
        <taxon>Pseudomonadota</taxon>
        <taxon>Betaproteobacteria</taxon>
        <taxon>Burkholderiales</taxon>
        <taxon>Burkholderiaceae</taxon>
        <taxon>Paraburkholderia</taxon>
    </lineage>
</organism>
<feature type="transmembrane region" description="Helical" evidence="11">
    <location>
        <begin position="223"/>
        <end position="252"/>
    </location>
</feature>
<feature type="transmembrane region" description="Helical" evidence="11">
    <location>
        <begin position="60"/>
        <end position="80"/>
    </location>
</feature>
<keyword evidence="4" id="KW-0249">Electron transport</keyword>
<dbReference type="Pfam" id="PF00115">
    <property type="entry name" value="COX1"/>
    <property type="match status" value="1"/>
</dbReference>
<dbReference type="PROSITE" id="PS50855">
    <property type="entry name" value="COX1"/>
    <property type="match status" value="1"/>
</dbReference>
<dbReference type="InterPro" id="IPR023616">
    <property type="entry name" value="Cyt_c_oxase-like_su1_dom"/>
</dbReference>
<keyword evidence="6 11" id="KW-1133">Transmembrane helix</keyword>
<comment type="caution">
    <text evidence="14">The sequence shown here is derived from an EMBL/GenBank/DDBJ whole genome shotgun (WGS) entry which is preliminary data.</text>
</comment>
<comment type="subcellular location">
    <subcellularLocation>
        <location evidence="1">Membrane</location>
        <topology evidence="1">Multi-pass membrane protein</topology>
    </subcellularLocation>
</comment>
<evidence type="ECO:0000256" key="11">
    <source>
        <dbReference type="SAM" id="Phobius"/>
    </source>
</evidence>
<feature type="transmembrane region" description="Helical" evidence="11">
    <location>
        <begin position="450"/>
        <end position="475"/>
    </location>
</feature>
<dbReference type="PANTHER" id="PTHR10422">
    <property type="entry name" value="CYTOCHROME C OXIDASE SUBUNIT 1"/>
    <property type="match status" value="1"/>
</dbReference>
<feature type="transmembrane region" description="Helical" evidence="11">
    <location>
        <begin position="760"/>
        <end position="777"/>
    </location>
</feature>
<evidence type="ECO:0000256" key="9">
    <source>
        <dbReference type="ARBA" id="ARBA00023136"/>
    </source>
</evidence>
<proteinExistence type="predicted"/>
<dbReference type="InterPro" id="IPR000298">
    <property type="entry name" value="Cyt_c_oxidase-like_su3"/>
</dbReference>
<keyword evidence="4" id="KW-0813">Transport</keyword>
<keyword evidence="9 11" id="KW-0472">Membrane</keyword>
<dbReference type="RefSeq" id="WP_408150495.1">
    <property type="nucleotide sequence ID" value="NZ_JAQQCL010000056.1"/>
</dbReference>
<keyword evidence="7" id="KW-0408">Iron</keyword>
<protein>
    <recommendedName>
        <fullName evidence="3">cytochrome-c oxidase</fullName>
        <ecNumber evidence="3">7.1.1.9</ecNumber>
    </recommendedName>
</protein>
<sequence>MSAPGSEDLAALRPVTFRREPEIGEVTPGSDEERRLHELWETEPGWRGWLTTVDHKQIGLRYIVTAFVFLLLGGVEALVMRLQLARPNETLLTPDQYNQLFTMHGVTMIFLYALPVLSGFSNYLWPLMLGSRDMAFPRLNALSYWVFLFAGLFLYASFPLGEAPNAGWFNYVPLASLDYNRGPNIDVYALGMVLLGISTTVGAANFVVTLFRMRADGMSINRLPIIVWGTLTASFANLFAVPAVSLAFFLLWMDRNVGTHFFDVASDGRPLLWQHLFWMFAHPWVYVVVLPAMGIVSDALPTFCRRPLVAYAAVAVSTVATMLIGFEVWIHHMFATGLPPLALAIFGAASMLISVPSAVAVFAWIATIWLGRPVFKTPFLYFAGFVLMFVIGGVSGVMTAAVPLDWQLNDTYFVVAHLHYVLLGINVFPVLGGIAYWFPKFTGRLMNERFGKLTFWVVLVGFNLGFFPMHISGLLGMPRRVYTYPDGMGWDLSNMLTTIGSFVFGIGVLMFIGNALISARRGARAGSNPWDASSLEWSVPSPPPPYNFAVLPMIASRHPLWEDRMQLDDGAERSSLARGYLLHRGRETLGVSPLGGNADVILKMPEDSYTPFLLGVFSALFFVALLLRSPSFAVVASIACGAAMLAWLWPRRALAQREPPPPGARADLTQDFDATLPVGSAGEHSGGWWGVLTLVATEACLFGYLIFTYLYSESQTHLAWPPEGMPKVGIGGLNTAFLLSSSVFVWLAERVLRKGRKRSSIGLMLTAIALGIVFLLIQVKEWKGHPYGMTAHLYGSLYFTITGFHMAHVVVGLIVLAVMTLWIALGYLDAKRIAPITIGGLYWHFVDVVWLFIFSTLYLSPFILRGRW</sequence>
<feature type="transmembrane region" description="Helical" evidence="11">
    <location>
        <begin position="730"/>
        <end position="748"/>
    </location>
</feature>
<keyword evidence="5 11" id="KW-0812">Transmembrane</keyword>
<feature type="transmembrane region" description="Helical" evidence="11">
    <location>
        <begin position="187"/>
        <end position="211"/>
    </location>
</feature>
<feature type="transmembrane region" description="Helical" evidence="11">
    <location>
        <begin position="308"/>
        <end position="330"/>
    </location>
</feature>
<dbReference type="CDD" id="cd00386">
    <property type="entry name" value="Heme_Cu_Oxidase_III_like"/>
    <property type="match status" value="1"/>
</dbReference>
<feature type="domain" description="Cytochrome oxidase subunit I profile" evidence="13">
    <location>
        <begin position="40"/>
        <end position="555"/>
    </location>
</feature>
<feature type="transmembrane region" description="Helical" evidence="11">
    <location>
        <begin position="632"/>
        <end position="649"/>
    </location>
</feature>
<dbReference type="Gene3D" id="1.20.120.80">
    <property type="entry name" value="Cytochrome c oxidase, subunit III, four-helix bundle"/>
    <property type="match status" value="1"/>
</dbReference>
<evidence type="ECO:0000256" key="4">
    <source>
        <dbReference type="ARBA" id="ARBA00022660"/>
    </source>
</evidence>
<feature type="transmembrane region" description="Helical" evidence="11">
    <location>
        <begin position="797"/>
        <end position="828"/>
    </location>
</feature>
<feature type="transmembrane region" description="Helical" evidence="11">
    <location>
        <begin position="418"/>
        <end position="438"/>
    </location>
</feature>
<evidence type="ECO:0000313" key="14">
    <source>
        <dbReference type="EMBL" id="MFM0721811.1"/>
    </source>
</evidence>
<feature type="transmembrane region" description="Helical" evidence="11">
    <location>
        <begin position="342"/>
        <end position="367"/>
    </location>
</feature>
<dbReference type="EC" id="7.1.1.9" evidence="3"/>
<dbReference type="EMBL" id="JAQQCL010000056">
    <property type="protein sequence ID" value="MFM0721811.1"/>
    <property type="molecule type" value="Genomic_DNA"/>
</dbReference>
<dbReference type="Proteomes" id="UP001629392">
    <property type="component" value="Unassembled WGS sequence"/>
</dbReference>
<feature type="transmembrane region" description="Helical" evidence="11">
    <location>
        <begin position="379"/>
        <end position="398"/>
    </location>
</feature>
<feature type="transmembrane region" description="Helical" evidence="11">
    <location>
        <begin position="495"/>
        <end position="517"/>
    </location>
</feature>
<dbReference type="InterPro" id="IPR014241">
    <property type="entry name" value="Cyt_c_oxidase_su1_bac"/>
</dbReference>
<evidence type="ECO:0000313" key="15">
    <source>
        <dbReference type="Proteomes" id="UP001629392"/>
    </source>
</evidence>
<reference evidence="14 15" key="1">
    <citation type="journal article" date="2024" name="Chem. Sci.">
        <title>Discovery of megapolipeptins by genome mining of a Burkholderiales bacteria collection.</title>
        <authorList>
            <person name="Paulo B.S."/>
            <person name="Recchia M.J.J."/>
            <person name="Lee S."/>
            <person name="Fergusson C.H."/>
            <person name="Romanowski S.B."/>
            <person name="Hernandez A."/>
            <person name="Krull N."/>
            <person name="Liu D.Y."/>
            <person name="Cavanagh H."/>
            <person name="Bos A."/>
            <person name="Gray C.A."/>
            <person name="Murphy B.T."/>
            <person name="Linington R.G."/>
            <person name="Eustaquio A.S."/>
        </authorList>
    </citation>
    <scope>NUCLEOTIDE SEQUENCE [LARGE SCALE GENOMIC DNA]</scope>
    <source>
        <strain evidence="14 15">RL17-350-BIC-E</strain>
    </source>
</reference>
<dbReference type="InterPro" id="IPR036927">
    <property type="entry name" value="Cyt_c_oxase-like_su1_sf"/>
</dbReference>
<evidence type="ECO:0000256" key="8">
    <source>
        <dbReference type="ARBA" id="ARBA00023008"/>
    </source>
</evidence>
<comment type="catalytic activity">
    <reaction evidence="10">
        <text>4 Fe(II)-[cytochrome c] + O2 + 8 H(+)(in) = 4 Fe(III)-[cytochrome c] + 2 H2O + 4 H(+)(out)</text>
        <dbReference type="Rhea" id="RHEA:11436"/>
        <dbReference type="Rhea" id="RHEA-COMP:10350"/>
        <dbReference type="Rhea" id="RHEA-COMP:14399"/>
        <dbReference type="ChEBI" id="CHEBI:15377"/>
        <dbReference type="ChEBI" id="CHEBI:15378"/>
        <dbReference type="ChEBI" id="CHEBI:15379"/>
        <dbReference type="ChEBI" id="CHEBI:29033"/>
        <dbReference type="ChEBI" id="CHEBI:29034"/>
        <dbReference type="EC" id="7.1.1.9"/>
    </reaction>
</comment>
<dbReference type="InterPro" id="IPR035973">
    <property type="entry name" value="Cyt_c_oxidase_su3-like_sf"/>
</dbReference>
<dbReference type="SUPFAM" id="SSF81442">
    <property type="entry name" value="Cytochrome c oxidase subunit I-like"/>
    <property type="match status" value="1"/>
</dbReference>
<evidence type="ECO:0000256" key="6">
    <source>
        <dbReference type="ARBA" id="ARBA00022989"/>
    </source>
</evidence>
<evidence type="ECO:0000256" key="5">
    <source>
        <dbReference type="ARBA" id="ARBA00022692"/>
    </source>
</evidence>
<dbReference type="SUPFAM" id="SSF81452">
    <property type="entry name" value="Cytochrome c oxidase subunit III-like"/>
    <property type="match status" value="1"/>
</dbReference>
<evidence type="ECO:0000259" key="13">
    <source>
        <dbReference type="PROSITE" id="PS50855"/>
    </source>
</evidence>
<feature type="transmembrane region" description="Helical" evidence="11">
    <location>
        <begin position="609"/>
        <end position="626"/>
    </location>
</feature>